<dbReference type="InterPro" id="IPR052043">
    <property type="entry name" value="PolySaccharide_Degr_Enz"/>
</dbReference>
<evidence type="ECO:0000256" key="1">
    <source>
        <dbReference type="ARBA" id="ARBA00022801"/>
    </source>
</evidence>
<sequence length="358" mass="41136">MEKRPLDYAKASMDTMMRKWEAPKLPPEGRFHYHQGVFLSGMYKSYELCKEEKYFDYIKSWVDAVITEDGVIKQADMGQFDDMQPGILLYPLYHCTGDARYKKALDSLMAAIDRYPTTPEGGYFHKADLPEEMWLDGLYMEGPLRAQYGAEFHHPEYFDEVIFQALTMQKHTRDPKTGLLYHAWSYDRKVEWADKETGCSPEFWGRAMGWVPVALLDELDFIPADHPDRAKLEKMAVDLLKSLLAFQSEDGRWYQVVNRGDDPANWLENSCSCLYVAALCKAIRKGLLDASYLEYARKGYEGVIRSLTWEGDDLIIGNVCIGTGVGDYDHYIHRPVSANDLHGVGAFLLMCEECEQVF</sequence>
<dbReference type="PANTHER" id="PTHR33886">
    <property type="entry name" value="UNSATURATED RHAMNOGALACTURONAN HYDROLASE (EUROFUNG)"/>
    <property type="match status" value="1"/>
</dbReference>
<dbReference type="InterPro" id="IPR010905">
    <property type="entry name" value="Glyco_hydro_88"/>
</dbReference>
<keyword evidence="1 2" id="KW-0378">Hydrolase</keyword>
<name>A0AAE3D6L4_9FIRM</name>
<dbReference type="AlphaFoldDB" id="A0AAE3D6L4"/>
<proteinExistence type="predicted"/>
<dbReference type="Pfam" id="PF07470">
    <property type="entry name" value="Glyco_hydro_88"/>
    <property type="match status" value="1"/>
</dbReference>
<evidence type="ECO:0000313" key="3">
    <source>
        <dbReference type="Proteomes" id="UP001197795"/>
    </source>
</evidence>
<dbReference type="GO" id="GO:0005975">
    <property type="term" value="P:carbohydrate metabolic process"/>
    <property type="evidence" value="ECO:0007669"/>
    <property type="project" value="InterPro"/>
</dbReference>
<accession>A0AAE3D6L4</accession>
<dbReference type="Gene3D" id="1.50.10.10">
    <property type="match status" value="1"/>
</dbReference>
<gene>
    <name evidence="2" type="ORF">LKD75_08075</name>
</gene>
<evidence type="ECO:0000313" key="2">
    <source>
        <dbReference type="EMBL" id="MCC2119548.1"/>
    </source>
</evidence>
<reference evidence="2 3" key="1">
    <citation type="submission" date="2021-10" db="EMBL/GenBank/DDBJ databases">
        <title>Anaerobic single-cell dispensing facilitates the cultivation of human gut bacteria.</title>
        <authorList>
            <person name="Afrizal A."/>
        </authorList>
    </citation>
    <scope>NUCLEOTIDE SEQUENCE [LARGE SCALE GENOMIC DNA]</scope>
    <source>
        <strain evidence="2 3">CLA-AA-H273</strain>
    </source>
</reference>
<dbReference type="RefSeq" id="WP_227733164.1">
    <property type="nucleotide sequence ID" value="NZ_JAJEPV010000016.1"/>
</dbReference>
<dbReference type="EMBL" id="JAJEPV010000016">
    <property type="protein sequence ID" value="MCC2119548.1"/>
    <property type="molecule type" value="Genomic_DNA"/>
</dbReference>
<dbReference type="InterPro" id="IPR008928">
    <property type="entry name" value="6-hairpin_glycosidase_sf"/>
</dbReference>
<keyword evidence="3" id="KW-1185">Reference proteome</keyword>
<dbReference type="Proteomes" id="UP001197795">
    <property type="component" value="Unassembled WGS sequence"/>
</dbReference>
<comment type="caution">
    <text evidence="2">The sequence shown here is derived from an EMBL/GenBank/DDBJ whole genome shotgun (WGS) entry which is preliminary data.</text>
</comment>
<organism evidence="2 3">
    <name type="scientific">Waltera acetigignens</name>
    <dbReference type="NCBI Taxonomy" id="2981769"/>
    <lineage>
        <taxon>Bacteria</taxon>
        <taxon>Bacillati</taxon>
        <taxon>Bacillota</taxon>
        <taxon>Clostridia</taxon>
        <taxon>Lachnospirales</taxon>
        <taxon>Lachnospiraceae</taxon>
        <taxon>Waltera</taxon>
    </lineage>
</organism>
<dbReference type="GO" id="GO:0016787">
    <property type="term" value="F:hydrolase activity"/>
    <property type="evidence" value="ECO:0007669"/>
    <property type="project" value="UniProtKB-KW"/>
</dbReference>
<dbReference type="InterPro" id="IPR012341">
    <property type="entry name" value="6hp_glycosidase-like_sf"/>
</dbReference>
<protein>
    <submittedName>
        <fullName evidence="2">Glycoside hydrolase family 88 protein</fullName>
    </submittedName>
</protein>
<dbReference type="SUPFAM" id="SSF48208">
    <property type="entry name" value="Six-hairpin glycosidases"/>
    <property type="match status" value="1"/>
</dbReference>
<dbReference type="PANTHER" id="PTHR33886:SF8">
    <property type="entry name" value="UNSATURATED RHAMNOGALACTURONAN HYDROLASE (EUROFUNG)"/>
    <property type="match status" value="1"/>
</dbReference>